<keyword evidence="2" id="KW-1185">Reference proteome</keyword>
<accession>A0ABQ0QYN9</accession>
<name>A0ABQ0QYN9_9FIRM</name>
<dbReference type="Proteomes" id="UP000702954">
    <property type="component" value="Unassembled WGS sequence"/>
</dbReference>
<protein>
    <submittedName>
        <fullName evidence="1">Uncharacterized protein</fullName>
    </submittedName>
</protein>
<dbReference type="EMBL" id="BHEO01000008">
    <property type="protein sequence ID" value="GBU05569.1"/>
    <property type="molecule type" value="Genomic_DNA"/>
</dbReference>
<dbReference type="RefSeq" id="WP_158547682.1">
    <property type="nucleotide sequence ID" value="NZ_BHEO01000008.1"/>
</dbReference>
<gene>
    <name evidence="1" type="ORF">FAEUMB_21100</name>
</gene>
<evidence type="ECO:0000313" key="2">
    <source>
        <dbReference type="Proteomes" id="UP000702954"/>
    </source>
</evidence>
<proteinExistence type="predicted"/>
<sequence>MSQLKDYRKQSKITEINEFEIYVKNGADDVFGDNYLGDFVWECISYGRDSIYLCGI</sequence>
<organism evidence="1 2">
    <name type="scientific">Faecalimonas umbilicata</name>
    <dbReference type="NCBI Taxonomy" id="1912855"/>
    <lineage>
        <taxon>Bacteria</taxon>
        <taxon>Bacillati</taxon>
        <taxon>Bacillota</taxon>
        <taxon>Clostridia</taxon>
        <taxon>Lachnospirales</taxon>
        <taxon>Lachnospiraceae</taxon>
        <taxon>Faecalimonas</taxon>
    </lineage>
</organism>
<reference evidence="1 2" key="1">
    <citation type="journal article" date="2018" name="Int. J. Syst. Evol. Microbiol.">
        <title>Draft Genome Sequence of Faecalimonas umbilicata JCM 30896T, an Acetate-Producing Bacterium Isolated from Human Feces.</title>
        <authorList>
            <person name="Sakamoto M."/>
            <person name="Ikeyama N."/>
            <person name="Yuki M."/>
            <person name="Ohkuma M."/>
        </authorList>
    </citation>
    <scope>NUCLEOTIDE SEQUENCE [LARGE SCALE GENOMIC DNA]</scope>
    <source>
        <strain evidence="1 2">EGH7</strain>
    </source>
</reference>
<evidence type="ECO:0000313" key="1">
    <source>
        <dbReference type="EMBL" id="GBU05569.1"/>
    </source>
</evidence>
<comment type="caution">
    <text evidence="1">The sequence shown here is derived from an EMBL/GenBank/DDBJ whole genome shotgun (WGS) entry which is preliminary data.</text>
</comment>